<sequence>RKDESIFMNLDNFTPIEETNLYSNIKIGNGVNRITVFIPSGYSPILLRNSENVISKDMIKELPGLNIKILSFILNTVANTLYNKKS</sequence>
<comment type="caution">
    <text evidence="1">The sequence shown here is derived from an EMBL/GenBank/DDBJ whole genome shotgun (WGS) entry which is preliminary data.</text>
</comment>
<accession>A0ACA9RU14</accession>
<reference evidence="1" key="1">
    <citation type="submission" date="2021-06" db="EMBL/GenBank/DDBJ databases">
        <authorList>
            <person name="Kallberg Y."/>
            <person name="Tangrot J."/>
            <person name="Rosling A."/>
        </authorList>
    </citation>
    <scope>NUCLEOTIDE SEQUENCE</scope>
    <source>
        <strain evidence="1">MA461A</strain>
    </source>
</reference>
<feature type="non-terminal residue" evidence="1">
    <location>
        <position position="1"/>
    </location>
</feature>
<keyword evidence="2" id="KW-1185">Reference proteome</keyword>
<dbReference type="EMBL" id="CAJVQC010070333">
    <property type="protein sequence ID" value="CAG8809632.1"/>
    <property type="molecule type" value="Genomic_DNA"/>
</dbReference>
<proteinExistence type="predicted"/>
<name>A0ACA9RU14_9GLOM</name>
<evidence type="ECO:0000313" key="1">
    <source>
        <dbReference type="EMBL" id="CAG8809632.1"/>
    </source>
</evidence>
<feature type="non-terminal residue" evidence="1">
    <location>
        <position position="86"/>
    </location>
</feature>
<gene>
    <name evidence="1" type="ORF">RPERSI_LOCUS22904</name>
</gene>
<protein>
    <submittedName>
        <fullName evidence="1">7074_t:CDS:1</fullName>
    </submittedName>
</protein>
<dbReference type="Proteomes" id="UP000789920">
    <property type="component" value="Unassembled WGS sequence"/>
</dbReference>
<organism evidence="1 2">
    <name type="scientific">Racocetra persica</name>
    <dbReference type="NCBI Taxonomy" id="160502"/>
    <lineage>
        <taxon>Eukaryota</taxon>
        <taxon>Fungi</taxon>
        <taxon>Fungi incertae sedis</taxon>
        <taxon>Mucoromycota</taxon>
        <taxon>Glomeromycotina</taxon>
        <taxon>Glomeromycetes</taxon>
        <taxon>Diversisporales</taxon>
        <taxon>Gigasporaceae</taxon>
        <taxon>Racocetra</taxon>
    </lineage>
</organism>
<evidence type="ECO:0000313" key="2">
    <source>
        <dbReference type="Proteomes" id="UP000789920"/>
    </source>
</evidence>